<dbReference type="InterPro" id="IPR036890">
    <property type="entry name" value="HATPase_C_sf"/>
</dbReference>
<evidence type="ECO:0000313" key="6">
    <source>
        <dbReference type="EMBL" id="NKY20782.1"/>
    </source>
</evidence>
<sequence>MAALTRQTGGPVPASGPEGPVGADERLTRVFARFIAAGYLFDLITTFPSVLDAWRIAPWLTGITVPAVFGSGAALLPASFARAHRRAIGWAALAAGVGYLGSVLLWLLADAISPLQLPGDHFLYYIPALAAMAVAMPARPAIAAGYGVAVVVGTVLLNHRVGASHDPYVPALLFSLVFTAVFLFAAIVAWRAGRRLDLAQAEALEATAAEASAQARGDEQQRFAALVHDDVIATLLAATRIDDAAAIAHHARTVLVAVDDYEGPSDREEATAGAAAAALGAAVGRSAPHAHWSAQVAPDAGRVPSHALTGAIAATAEALRNVQRHAGTARAWVDAAFEESGFRVIVRDDGPGFDPRTVAPDRLGVAGSILGRMRSIPGGAAAVDSAPGEGTVVTVRWTR</sequence>
<keyword evidence="1" id="KW-0808">Transferase</keyword>
<evidence type="ECO:0000256" key="2">
    <source>
        <dbReference type="ARBA" id="ARBA00022777"/>
    </source>
</evidence>
<dbReference type="SUPFAM" id="SSF55874">
    <property type="entry name" value="ATPase domain of HSP90 chaperone/DNA topoisomerase II/histidine kinase"/>
    <property type="match status" value="1"/>
</dbReference>
<evidence type="ECO:0000256" key="4">
    <source>
        <dbReference type="SAM" id="MobiDB-lite"/>
    </source>
</evidence>
<feature type="transmembrane region" description="Helical" evidence="5">
    <location>
        <begin position="121"/>
        <end position="138"/>
    </location>
</feature>
<feature type="transmembrane region" description="Helical" evidence="5">
    <location>
        <begin position="168"/>
        <end position="190"/>
    </location>
</feature>
<reference evidence="6 7" key="1">
    <citation type="submission" date="2020-04" db="EMBL/GenBank/DDBJ databases">
        <title>MicrobeNet Type strains.</title>
        <authorList>
            <person name="Nicholson A.C."/>
        </authorList>
    </citation>
    <scope>NUCLEOTIDE SEQUENCE [LARGE SCALE GENOMIC DNA]</scope>
    <source>
        <strain evidence="6 7">DSM 44113</strain>
    </source>
</reference>
<keyword evidence="7" id="KW-1185">Reference proteome</keyword>
<keyword evidence="5" id="KW-0472">Membrane</keyword>
<dbReference type="EMBL" id="JAAXOQ010000043">
    <property type="protein sequence ID" value="NKY20782.1"/>
    <property type="molecule type" value="Genomic_DNA"/>
</dbReference>
<proteinExistence type="predicted"/>
<keyword evidence="5" id="KW-1133">Transmembrane helix</keyword>
<dbReference type="AlphaFoldDB" id="A0A846X985"/>
<keyword evidence="5" id="KW-0812">Transmembrane</keyword>
<feature type="transmembrane region" description="Helical" evidence="5">
    <location>
        <begin position="30"/>
        <end position="50"/>
    </location>
</feature>
<dbReference type="Gene3D" id="3.30.565.10">
    <property type="entry name" value="Histidine kinase-like ATPase, C-terminal domain"/>
    <property type="match status" value="1"/>
</dbReference>
<feature type="region of interest" description="Disordered" evidence="4">
    <location>
        <begin position="1"/>
        <end position="21"/>
    </location>
</feature>
<dbReference type="GO" id="GO:0000160">
    <property type="term" value="P:phosphorelay signal transduction system"/>
    <property type="evidence" value="ECO:0007669"/>
    <property type="project" value="UniProtKB-KW"/>
</dbReference>
<gene>
    <name evidence="6" type="ORF">HF999_20715</name>
</gene>
<dbReference type="GO" id="GO:0016301">
    <property type="term" value="F:kinase activity"/>
    <property type="evidence" value="ECO:0007669"/>
    <property type="project" value="UniProtKB-KW"/>
</dbReference>
<accession>A0A846X985</accession>
<keyword evidence="2" id="KW-0418">Kinase</keyword>
<keyword evidence="3" id="KW-0902">Two-component regulatory system</keyword>
<dbReference type="Proteomes" id="UP000582646">
    <property type="component" value="Unassembled WGS sequence"/>
</dbReference>
<evidence type="ECO:0000256" key="5">
    <source>
        <dbReference type="SAM" id="Phobius"/>
    </source>
</evidence>
<protein>
    <recommendedName>
        <fullName evidence="8">ATP-binding protein</fullName>
    </recommendedName>
</protein>
<feature type="transmembrane region" description="Helical" evidence="5">
    <location>
        <begin position="88"/>
        <end position="109"/>
    </location>
</feature>
<dbReference type="PANTHER" id="PTHR24421">
    <property type="entry name" value="NITRATE/NITRITE SENSOR PROTEIN NARX-RELATED"/>
    <property type="match status" value="1"/>
</dbReference>
<evidence type="ECO:0000313" key="7">
    <source>
        <dbReference type="Proteomes" id="UP000582646"/>
    </source>
</evidence>
<organism evidence="6 7">
    <name type="scientific">Tsukamurella spumae</name>
    <dbReference type="NCBI Taxonomy" id="44753"/>
    <lineage>
        <taxon>Bacteria</taxon>
        <taxon>Bacillati</taxon>
        <taxon>Actinomycetota</taxon>
        <taxon>Actinomycetes</taxon>
        <taxon>Mycobacteriales</taxon>
        <taxon>Tsukamurellaceae</taxon>
        <taxon>Tsukamurella</taxon>
    </lineage>
</organism>
<dbReference type="PANTHER" id="PTHR24421:SF61">
    <property type="entry name" value="OXYGEN SENSOR HISTIDINE KINASE NREB"/>
    <property type="match status" value="1"/>
</dbReference>
<feature type="transmembrane region" description="Helical" evidence="5">
    <location>
        <begin position="56"/>
        <end position="76"/>
    </location>
</feature>
<name>A0A846X985_9ACTN</name>
<dbReference type="RefSeq" id="WP_168547701.1">
    <property type="nucleotide sequence ID" value="NZ_BAAAKS010000026.1"/>
</dbReference>
<comment type="caution">
    <text evidence="6">The sequence shown here is derived from an EMBL/GenBank/DDBJ whole genome shotgun (WGS) entry which is preliminary data.</text>
</comment>
<evidence type="ECO:0008006" key="8">
    <source>
        <dbReference type="Google" id="ProtNLM"/>
    </source>
</evidence>
<evidence type="ECO:0000256" key="1">
    <source>
        <dbReference type="ARBA" id="ARBA00022679"/>
    </source>
</evidence>
<dbReference type="InterPro" id="IPR050482">
    <property type="entry name" value="Sensor_HK_TwoCompSys"/>
</dbReference>
<evidence type="ECO:0000256" key="3">
    <source>
        <dbReference type="ARBA" id="ARBA00023012"/>
    </source>
</evidence>